<dbReference type="InterPro" id="IPR050918">
    <property type="entry name" value="CNF-like_PLA2_Inhibitor"/>
</dbReference>
<evidence type="ECO:0000313" key="3">
    <source>
        <dbReference type="EMBL" id="CAF1333698.1"/>
    </source>
</evidence>
<evidence type="ECO:0000256" key="2">
    <source>
        <dbReference type="ARBA" id="ARBA00022525"/>
    </source>
</evidence>
<dbReference type="EMBL" id="CAJNOG010000678">
    <property type="protein sequence ID" value="CAF1333698.1"/>
    <property type="molecule type" value="Genomic_DNA"/>
</dbReference>
<organism evidence="3 4">
    <name type="scientific">Adineta steineri</name>
    <dbReference type="NCBI Taxonomy" id="433720"/>
    <lineage>
        <taxon>Eukaryota</taxon>
        <taxon>Metazoa</taxon>
        <taxon>Spiralia</taxon>
        <taxon>Gnathifera</taxon>
        <taxon>Rotifera</taxon>
        <taxon>Eurotatoria</taxon>
        <taxon>Bdelloidea</taxon>
        <taxon>Adinetida</taxon>
        <taxon>Adinetidae</taxon>
        <taxon>Adineta</taxon>
    </lineage>
</organism>
<keyword evidence="2" id="KW-0964">Secreted</keyword>
<comment type="caution">
    <text evidence="3">The sequence shown here is derived from an EMBL/GenBank/DDBJ whole genome shotgun (WGS) entry which is preliminary data.</text>
</comment>
<accession>A0A815G427</accession>
<sequence length="588" mass="67355">MLPYLYFINKGLIDCISTRECYMCTKSGFNCSLPLNFDNGDESEENDIVIASYPSHYVCMRDHSYNPITQKHKIILRGVEDCEDVNESNHRVYCCYEDRCNRHEPQITIKPIADLTSSRLIDYISTRDCYVCTESGYNCSLPLNFDSGDESRENDIAIASYPSNYVCMRDHSYNPNTQEHKIMLRGIANCQDVNEPNHLVYCCNTDNCNRYGPQINIRSSADLTTTESERKLTIHCYMCTESGYNCSLPLYFDGGDESNEAPIVTATYPSNYACMRDDSYDPITQKHKIILRGVEDCEDVNELNHHVYCCYTDNCNKDAPQITFGISIDLTTIEYERESTIQCYTCTESGFYCSFPLYFDDGDDSSENDIITSSYPSNYVCMRDHSYDPITQKHKIILRGIEDCEDVDEPNHRVYCCYADNCNRYTPQITIRIPANLTTIESERESSGQHHISSIMLIRLIDYMTTIRCYTCIAPGFSCSLPLNFDGDESMESDIDTSNYDSGYACMNDHSYDPSTQKHKIILRGIEYCQPLDEPNHLVYCCYTDNCNRYAPKITIRSSGDLMSSSQIHISSTILIGITISFQYFLLK</sequence>
<dbReference type="Proteomes" id="UP000663845">
    <property type="component" value="Unassembled WGS sequence"/>
</dbReference>
<proteinExistence type="predicted"/>
<comment type="subcellular location">
    <subcellularLocation>
        <location evidence="1">Secreted</location>
    </subcellularLocation>
</comment>
<dbReference type="PANTHER" id="PTHR20914:SF9">
    <property type="entry name" value="COILED, ISOFORM A"/>
    <property type="match status" value="1"/>
</dbReference>
<dbReference type="PANTHER" id="PTHR20914">
    <property type="entry name" value="LY6/PLAUR DOMAIN-CONTAINING PROTEIN 8"/>
    <property type="match status" value="1"/>
</dbReference>
<dbReference type="AlphaFoldDB" id="A0A815G427"/>
<evidence type="ECO:0000313" key="4">
    <source>
        <dbReference type="Proteomes" id="UP000663845"/>
    </source>
</evidence>
<dbReference type="GO" id="GO:0005576">
    <property type="term" value="C:extracellular region"/>
    <property type="evidence" value="ECO:0007669"/>
    <property type="project" value="UniProtKB-SubCell"/>
</dbReference>
<name>A0A815G427_9BILA</name>
<reference evidence="3" key="1">
    <citation type="submission" date="2021-02" db="EMBL/GenBank/DDBJ databases">
        <authorList>
            <person name="Nowell W R."/>
        </authorList>
    </citation>
    <scope>NUCLEOTIDE SEQUENCE</scope>
</reference>
<evidence type="ECO:0000256" key="1">
    <source>
        <dbReference type="ARBA" id="ARBA00004613"/>
    </source>
</evidence>
<protein>
    <submittedName>
        <fullName evidence="3">Uncharacterized protein</fullName>
    </submittedName>
</protein>
<gene>
    <name evidence="3" type="ORF">JYZ213_LOCUS34098</name>
</gene>